<keyword evidence="1" id="KW-0472">Membrane</keyword>
<organism evidence="2 3">
    <name type="scientific">Vibrio owensii</name>
    <dbReference type="NCBI Taxonomy" id="696485"/>
    <lineage>
        <taxon>Bacteria</taxon>
        <taxon>Pseudomonadati</taxon>
        <taxon>Pseudomonadota</taxon>
        <taxon>Gammaproteobacteria</taxon>
        <taxon>Vibrionales</taxon>
        <taxon>Vibrionaceae</taxon>
        <taxon>Vibrio</taxon>
    </lineage>
</organism>
<dbReference type="Proteomes" id="UP000390336">
    <property type="component" value="Plasmid pVHvo-R"/>
</dbReference>
<evidence type="ECO:0000256" key="1">
    <source>
        <dbReference type="SAM" id="Phobius"/>
    </source>
</evidence>
<keyword evidence="1" id="KW-1133">Transmembrane helix</keyword>
<geneLocation type="plasmid" evidence="3">
    <name>pvhvo-r</name>
</geneLocation>
<sequence>MSTYYITCSLGVFSFFFFSGWTFFELYEDSLKVKKVSLITNELSLDSTKTMVMFNDSEVIQIKKGSMNHRFLVYMFEHSNKDIPISNLYTEAKIPHDTYINKLLANTQLPKFIRDNAFKLTNNSIRLITKLQQ</sequence>
<evidence type="ECO:0000313" key="2">
    <source>
        <dbReference type="EMBL" id="QGH51146.1"/>
    </source>
</evidence>
<dbReference type="AlphaFoldDB" id="A0AAP9KDY6"/>
<keyword evidence="1" id="KW-0812">Transmembrane</keyword>
<protein>
    <submittedName>
        <fullName evidence="2">Uncharacterized protein</fullName>
    </submittedName>
</protein>
<evidence type="ECO:0000313" key="3">
    <source>
        <dbReference type="Proteomes" id="UP000390336"/>
    </source>
</evidence>
<name>A0AAP9KDY6_9VIBR</name>
<keyword evidence="2" id="KW-0614">Plasmid</keyword>
<gene>
    <name evidence="2" type="ORF">APZ19_28805</name>
</gene>
<proteinExistence type="predicted"/>
<dbReference type="EMBL" id="CP045862">
    <property type="protein sequence ID" value="QGH51146.1"/>
    <property type="molecule type" value="Genomic_DNA"/>
</dbReference>
<reference evidence="2 3" key="1">
    <citation type="journal article" date="2015" name="Genome Announc.">
        <title>Draft Genome Sequence of Vibrio owensii Strain SH-14, Which Causes Shrimp Acute Hepatopancreatic Necrosis Disease.</title>
        <authorList>
            <person name="Liu L."/>
            <person name="Xiao J."/>
            <person name="Xia X."/>
            <person name="Pan Y."/>
            <person name="Yan S."/>
            <person name="Wang Y."/>
        </authorList>
    </citation>
    <scope>NUCLEOTIDE SEQUENCE [LARGE SCALE GENOMIC DNA]</scope>
    <source>
        <strain evidence="2 3">SH14</strain>
    </source>
</reference>
<feature type="transmembrane region" description="Helical" evidence="1">
    <location>
        <begin position="6"/>
        <end position="27"/>
    </location>
</feature>
<dbReference type="RefSeq" id="WP_025499499.1">
    <property type="nucleotide sequence ID" value="NZ_CP045862.1"/>
</dbReference>
<accession>A0AAP9KDY6</accession>